<accession>A0A6A6GF37</accession>
<proteinExistence type="predicted"/>
<reference evidence="2" key="1">
    <citation type="journal article" date="2020" name="Stud. Mycol.">
        <title>101 Dothideomycetes genomes: A test case for predicting lifestyles and emergence of pathogens.</title>
        <authorList>
            <person name="Haridas S."/>
            <person name="Albert R."/>
            <person name="Binder M."/>
            <person name="Bloem J."/>
            <person name="LaButti K."/>
            <person name="Salamov A."/>
            <person name="Andreopoulos B."/>
            <person name="Baker S."/>
            <person name="Barry K."/>
            <person name="Bills G."/>
            <person name="Bluhm B."/>
            <person name="Cannon C."/>
            <person name="Castanera R."/>
            <person name="Culley D."/>
            <person name="Daum C."/>
            <person name="Ezra D."/>
            <person name="Gonzalez J."/>
            <person name="Henrissat B."/>
            <person name="Kuo A."/>
            <person name="Liang C."/>
            <person name="Lipzen A."/>
            <person name="Lutzoni F."/>
            <person name="Magnuson J."/>
            <person name="Mondo S."/>
            <person name="Nolan M."/>
            <person name="Ohm R."/>
            <person name="Pangilinan J."/>
            <person name="Park H.-J."/>
            <person name="Ramirez L."/>
            <person name="Alfaro M."/>
            <person name="Sun H."/>
            <person name="Tritt A."/>
            <person name="Yoshinaga Y."/>
            <person name="Zwiers L.-H."/>
            <person name="Turgeon B."/>
            <person name="Goodwin S."/>
            <person name="Spatafora J."/>
            <person name="Crous P."/>
            <person name="Grigoriev I."/>
        </authorList>
    </citation>
    <scope>NUCLEOTIDE SEQUENCE [LARGE SCALE GENOMIC DNA]</scope>
    <source>
        <strain evidence="2">CECT 20119</strain>
    </source>
</reference>
<gene>
    <name evidence="1" type="ORF">BDZ85DRAFT_248802</name>
</gene>
<dbReference type="OrthoDB" id="3849243at2759"/>
<dbReference type="AlphaFoldDB" id="A0A6A6GF37"/>
<protein>
    <submittedName>
        <fullName evidence="1">Uncharacterized protein</fullName>
    </submittedName>
</protein>
<dbReference type="Proteomes" id="UP000799538">
    <property type="component" value="Unassembled WGS sequence"/>
</dbReference>
<keyword evidence="2" id="KW-1185">Reference proteome</keyword>
<evidence type="ECO:0000313" key="1">
    <source>
        <dbReference type="EMBL" id="KAF2224030.1"/>
    </source>
</evidence>
<organism evidence="1 2">
    <name type="scientific">Elsinoe ampelina</name>
    <dbReference type="NCBI Taxonomy" id="302913"/>
    <lineage>
        <taxon>Eukaryota</taxon>
        <taxon>Fungi</taxon>
        <taxon>Dikarya</taxon>
        <taxon>Ascomycota</taxon>
        <taxon>Pezizomycotina</taxon>
        <taxon>Dothideomycetes</taxon>
        <taxon>Dothideomycetidae</taxon>
        <taxon>Myriangiales</taxon>
        <taxon>Elsinoaceae</taxon>
        <taxon>Elsinoe</taxon>
    </lineage>
</organism>
<evidence type="ECO:0000313" key="2">
    <source>
        <dbReference type="Proteomes" id="UP000799538"/>
    </source>
</evidence>
<name>A0A6A6GF37_9PEZI</name>
<sequence>MERELDERAFIFIRYLLFHFYGCRISGIRIWQEVEDPTARSRWNHQSTTVCFRCRRPRSYSGDMARHLSTCRGTRDQRAAEELAFDASFELQLRQRQHAQFRFDMPNDNAHSGPYFAVPGSFRAQNQLQNVDLMSSWSQPGVTVAPIAFGGQGHQQRSNTVASSSVINSDTPPTWTAAPAEFPMNNGNVGSNYSDVIFPYEDGSQYMVDPPHGQWHVAMSSPLFNIGTEMNGYGSIDGIVRDEEQRYQGANPGSMYGHLDWS</sequence>
<dbReference type="EMBL" id="ML992505">
    <property type="protein sequence ID" value="KAF2224030.1"/>
    <property type="molecule type" value="Genomic_DNA"/>
</dbReference>